<evidence type="ECO:0000313" key="5">
    <source>
        <dbReference type="EMBL" id="KAF2762901.1"/>
    </source>
</evidence>
<evidence type="ECO:0008006" key="7">
    <source>
        <dbReference type="Google" id="ProtNLM"/>
    </source>
</evidence>
<feature type="region of interest" description="Disordered" evidence="2">
    <location>
        <begin position="348"/>
        <end position="408"/>
    </location>
</feature>
<dbReference type="PROSITE" id="PS50096">
    <property type="entry name" value="IQ"/>
    <property type="match status" value="1"/>
</dbReference>
<dbReference type="RefSeq" id="XP_033605352.1">
    <property type="nucleotide sequence ID" value="XM_033748650.1"/>
</dbReference>
<keyword evidence="1" id="KW-0694">RNA-binding</keyword>
<name>A0A6A6WL49_9PEZI</name>
<dbReference type="Pfam" id="PF00076">
    <property type="entry name" value="RRM_1"/>
    <property type="match status" value="1"/>
</dbReference>
<dbReference type="InterPro" id="IPR052768">
    <property type="entry name" value="RBM25"/>
</dbReference>
<feature type="domain" description="RRM" evidence="3">
    <location>
        <begin position="142"/>
        <end position="220"/>
    </location>
</feature>
<dbReference type="GO" id="GO:0005681">
    <property type="term" value="C:spliceosomal complex"/>
    <property type="evidence" value="ECO:0007669"/>
    <property type="project" value="TreeGrafter"/>
</dbReference>
<dbReference type="EMBL" id="ML996565">
    <property type="protein sequence ID" value="KAF2762901.1"/>
    <property type="molecule type" value="Genomic_DNA"/>
</dbReference>
<dbReference type="InterPro" id="IPR035979">
    <property type="entry name" value="RBD_domain_sf"/>
</dbReference>
<dbReference type="SMART" id="SM00311">
    <property type="entry name" value="PWI"/>
    <property type="match status" value="1"/>
</dbReference>
<evidence type="ECO:0000259" key="3">
    <source>
        <dbReference type="PROSITE" id="PS50102"/>
    </source>
</evidence>
<feature type="compositionally biased region" description="Pro residues" evidence="2">
    <location>
        <begin position="38"/>
        <end position="49"/>
    </location>
</feature>
<dbReference type="PANTHER" id="PTHR18806">
    <property type="entry name" value="RBM25 PROTEIN"/>
    <property type="match status" value="1"/>
</dbReference>
<evidence type="ECO:0000256" key="1">
    <source>
        <dbReference type="PROSITE-ProRule" id="PRU00176"/>
    </source>
</evidence>
<dbReference type="GeneID" id="54489704"/>
<keyword evidence="6" id="KW-1185">Reference proteome</keyword>
<feature type="region of interest" description="Disordered" evidence="2">
    <location>
        <begin position="539"/>
        <end position="564"/>
    </location>
</feature>
<dbReference type="OrthoDB" id="6275295at2759"/>
<feature type="region of interest" description="Disordered" evidence="2">
    <location>
        <begin position="1"/>
        <end position="97"/>
    </location>
</feature>
<proteinExistence type="predicted"/>
<dbReference type="InterPro" id="IPR000504">
    <property type="entry name" value="RRM_dom"/>
</dbReference>
<dbReference type="PANTHER" id="PTHR18806:SF4">
    <property type="entry name" value="RNA-BINDING PROTEIN 25"/>
    <property type="match status" value="1"/>
</dbReference>
<evidence type="ECO:0000313" key="6">
    <source>
        <dbReference type="Proteomes" id="UP000799437"/>
    </source>
</evidence>
<dbReference type="PROSITE" id="PS51025">
    <property type="entry name" value="PWI"/>
    <property type="match status" value="1"/>
</dbReference>
<dbReference type="InterPro" id="IPR002483">
    <property type="entry name" value="PWI_dom"/>
</dbReference>
<feature type="region of interest" description="Disordered" evidence="2">
    <location>
        <begin position="427"/>
        <end position="451"/>
    </location>
</feature>
<feature type="domain" description="PWI" evidence="4">
    <location>
        <begin position="667"/>
        <end position="760"/>
    </location>
</feature>
<dbReference type="Proteomes" id="UP000799437">
    <property type="component" value="Unassembled WGS sequence"/>
</dbReference>
<dbReference type="GO" id="GO:0003729">
    <property type="term" value="F:mRNA binding"/>
    <property type="evidence" value="ECO:0007669"/>
    <property type="project" value="TreeGrafter"/>
</dbReference>
<organism evidence="5 6">
    <name type="scientific">Pseudovirgaria hyperparasitica</name>
    <dbReference type="NCBI Taxonomy" id="470096"/>
    <lineage>
        <taxon>Eukaryota</taxon>
        <taxon>Fungi</taxon>
        <taxon>Dikarya</taxon>
        <taxon>Ascomycota</taxon>
        <taxon>Pezizomycotina</taxon>
        <taxon>Dothideomycetes</taxon>
        <taxon>Dothideomycetes incertae sedis</taxon>
        <taxon>Acrospermales</taxon>
        <taxon>Acrospermaceae</taxon>
        <taxon>Pseudovirgaria</taxon>
    </lineage>
</organism>
<reference evidence="5" key="1">
    <citation type="journal article" date="2020" name="Stud. Mycol.">
        <title>101 Dothideomycetes genomes: a test case for predicting lifestyles and emergence of pathogens.</title>
        <authorList>
            <person name="Haridas S."/>
            <person name="Albert R."/>
            <person name="Binder M."/>
            <person name="Bloem J."/>
            <person name="Labutti K."/>
            <person name="Salamov A."/>
            <person name="Andreopoulos B."/>
            <person name="Baker S."/>
            <person name="Barry K."/>
            <person name="Bills G."/>
            <person name="Bluhm B."/>
            <person name="Cannon C."/>
            <person name="Castanera R."/>
            <person name="Culley D."/>
            <person name="Daum C."/>
            <person name="Ezra D."/>
            <person name="Gonzalez J."/>
            <person name="Henrissat B."/>
            <person name="Kuo A."/>
            <person name="Liang C."/>
            <person name="Lipzen A."/>
            <person name="Lutzoni F."/>
            <person name="Magnuson J."/>
            <person name="Mondo S."/>
            <person name="Nolan M."/>
            <person name="Ohm R."/>
            <person name="Pangilinan J."/>
            <person name="Park H.-J."/>
            <person name="Ramirez L."/>
            <person name="Alfaro M."/>
            <person name="Sun H."/>
            <person name="Tritt A."/>
            <person name="Yoshinaga Y."/>
            <person name="Zwiers L.-H."/>
            <person name="Turgeon B."/>
            <person name="Goodwin S."/>
            <person name="Spatafora J."/>
            <person name="Crous P."/>
            <person name="Grigoriev I."/>
        </authorList>
    </citation>
    <scope>NUCLEOTIDE SEQUENCE</scope>
    <source>
        <strain evidence="5">CBS 121739</strain>
    </source>
</reference>
<dbReference type="SUPFAM" id="SSF54928">
    <property type="entry name" value="RNA-binding domain, RBD"/>
    <property type="match status" value="1"/>
</dbReference>
<dbReference type="InterPro" id="IPR012677">
    <property type="entry name" value="Nucleotide-bd_a/b_plait_sf"/>
</dbReference>
<dbReference type="Gene3D" id="1.20.1390.10">
    <property type="entry name" value="PWI domain"/>
    <property type="match status" value="1"/>
</dbReference>
<gene>
    <name evidence="5" type="ORF">EJ05DRAFT_516364</name>
</gene>
<accession>A0A6A6WL49</accession>
<feature type="compositionally biased region" description="Polar residues" evidence="2">
    <location>
        <begin position="54"/>
        <end position="70"/>
    </location>
</feature>
<protein>
    <recommendedName>
        <fullName evidence="7">PWI domain-containing protein</fullName>
    </recommendedName>
</protein>
<dbReference type="CDD" id="cd12446">
    <property type="entry name" value="RRM_RBM25"/>
    <property type="match status" value="1"/>
</dbReference>
<evidence type="ECO:0000259" key="4">
    <source>
        <dbReference type="PROSITE" id="PS51025"/>
    </source>
</evidence>
<sequence>MYNYQQPPAQFGRQPSYGSYPGQSASPGVPGMGAPPGMGGPPGIPPGGAPPGIHQTQTPQPGRSSGLPSNFQPPPNLNFNAPVIRLGTSGPIRPDNRQINTETMVAGPRRGLGMGSGTEQQRQQIRENMMALAPPSREEVARTIFVGNITEGVGGDEGLERILRTAGGLRRWTRASDADGKPCKFGFAEYEDAESLETAIEIFQNIEIPTRKIEANGTNGKSEDDVQPEMSILLVVVDEASKKYAEDWKGKRNESEETVQFRLDSAKENLAGVLASLQHPQTTHTGDRDGDIVMGDAQVRSDPVTGEVITIPLSVDDELSDIPAEMRETVAAEIAAFRERSTRRDLERLRREEEMEAAERQRAMGARRSPPASAPTGPGGANGIPLGPRERGVAGAPSGPKGFQGAQIPKDYQAGVNFVNGGTNGTVGWISREDDDDPASDSEIESRRRAKLEAEQEKAFLEYERRWENREKQKIAAIQREKAREEDDKAREEKDRANMAKRLAEWNDDVEATRQVEEFYRDRTQWARNRAIFRGHEARNDDRDRADEDREKQREYKERERTRGLADSFLDRQAEEMESRVQAPREPQRFKMSLGAAAQKVQAATKPVRTAAEVEGLLEDEEDVDVSNKRSIIPIKIDTQAEGALLSEEERKTAAQRLAGEIPNDTEALWNWDIRWDFLDDSVVNDQLMPFIERKIVEYLGVQEQMLVDEVSTHIKKRQRPEKLVEELSIALDDEAEVLVKKLWRMIIFFSESEKRGIAG</sequence>
<dbReference type="Pfam" id="PF01480">
    <property type="entry name" value="PWI"/>
    <property type="match status" value="1"/>
</dbReference>
<feature type="compositionally biased region" description="Acidic residues" evidence="2">
    <location>
        <begin position="433"/>
        <end position="443"/>
    </location>
</feature>
<dbReference type="AlphaFoldDB" id="A0A6A6WL49"/>
<dbReference type="Gene3D" id="3.30.70.330">
    <property type="match status" value="1"/>
</dbReference>
<feature type="region of interest" description="Disordered" evidence="2">
    <location>
        <begin position="476"/>
        <end position="496"/>
    </location>
</feature>
<feature type="compositionally biased region" description="Basic and acidic residues" evidence="2">
    <location>
        <begin position="348"/>
        <end position="362"/>
    </location>
</feature>
<dbReference type="PROSITE" id="PS50102">
    <property type="entry name" value="RRM"/>
    <property type="match status" value="1"/>
</dbReference>
<evidence type="ECO:0000256" key="2">
    <source>
        <dbReference type="SAM" id="MobiDB-lite"/>
    </source>
</evidence>
<dbReference type="SMART" id="SM00360">
    <property type="entry name" value="RRM"/>
    <property type="match status" value="1"/>
</dbReference>
<feature type="compositionally biased region" description="Low complexity" evidence="2">
    <location>
        <begin position="363"/>
        <end position="376"/>
    </location>
</feature>
<dbReference type="InterPro" id="IPR034268">
    <property type="entry name" value="RBM25_RRM"/>
</dbReference>